<dbReference type="Pfam" id="PF01047">
    <property type="entry name" value="MarR"/>
    <property type="match status" value="1"/>
</dbReference>
<dbReference type="InterPro" id="IPR036390">
    <property type="entry name" value="WH_DNA-bd_sf"/>
</dbReference>
<reference evidence="5 6" key="1">
    <citation type="submission" date="2019-09" db="EMBL/GenBank/DDBJ databases">
        <authorList>
            <person name="Valk L.C."/>
        </authorList>
    </citation>
    <scope>NUCLEOTIDE SEQUENCE [LARGE SCALE GENOMIC DNA]</scope>
    <source>
        <strain evidence="5">GalUA</strain>
    </source>
</reference>
<dbReference type="PANTHER" id="PTHR42756">
    <property type="entry name" value="TRANSCRIPTIONAL REGULATOR, MARR"/>
    <property type="match status" value="1"/>
</dbReference>
<dbReference type="PROSITE" id="PS50995">
    <property type="entry name" value="HTH_MARR_2"/>
    <property type="match status" value="1"/>
</dbReference>
<dbReference type="Proteomes" id="UP000461768">
    <property type="component" value="Unassembled WGS sequence"/>
</dbReference>
<keyword evidence="2" id="KW-0238">DNA-binding</keyword>
<dbReference type="GO" id="GO:0003677">
    <property type="term" value="F:DNA binding"/>
    <property type="evidence" value="ECO:0007669"/>
    <property type="project" value="UniProtKB-KW"/>
</dbReference>
<evidence type="ECO:0000313" key="5">
    <source>
        <dbReference type="EMBL" id="KAB1439722.1"/>
    </source>
</evidence>
<reference evidence="5 6" key="2">
    <citation type="submission" date="2020-02" db="EMBL/GenBank/DDBJ databases">
        <title>Candidatus Galacturonibacter soehngenii shows hetero-acetogenic catabolism of galacturonic acid but lacks a canonical carbon monoxide dehydrogenase/acetyl-CoA synthase complex.</title>
        <authorList>
            <person name="Diender M."/>
            <person name="Stouten G.R."/>
            <person name="Petersen J.F."/>
            <person name="Nielsen P.H."/>
            <person name="Dueholm M.S."/>
            <person name="Pronk J.T."/>
            <person name="Van Loosdrecht M.C.M."/>
        </authorList>
    </citation>
    <scope>NUCLEOTIDE SEQUENCE [LARGE SCALE GENOMIC DNA]</scope>
    <source>
        <strain evidence="5">GalUA</strain>
    </source>
</reference>
<evidence type="ECO:0000256" key="2">
    <source>
        <dbReference type="ARBA" id="ARBA00023125"/>
    </source>
</evidence>
<name>A0A7V7QM54_9FIRM</name>
<sequence length="152" mass="17651">MLMYDRKSKEFREKTRILERNLESLNSNDCSICSITSAQCHALVEIGRRNDSMLKDLATTLRIDISTASKVVEELVKKGLVLREPSTIDRRSVQINLSEEGKHIFDQIENNMDLIFEEIFSFIDPQKQDELLRSLSIYNQAIEQWKAAKENE</sequence>
<keyword evidence="1" id="KW-0805">Transcription regulation</keyword>
<keyword evidence="6" id="KW-1185">Reference proteome</keyword>
<dbReference type="PRINTS" id="PR00598">
    <property type="entry name" value="HTHMARR"/>
</dbReference>
<feature type="domain" description="HTH marR-type" evidence="4">
    <location>
        <begin position="1"/>
        <end position="140"/>
    </location>
</feature>
<proteinExistence type="predicted"/>
<comment type="caution">
    <text evidence="5">The sequence shown here is derived from an EMBL/GenBank/DDBJ whole genome shotgun (WGS) entry which is preliminary data.</text>
</comment>
<dbReference type="GO" id="GO:0003700">
    <property type="term" value="F:DNA-binding transcription factor activity"/>
    <property type="evidence" value="ECO:0007669"/>
    <property type="project" value="InterPro"/>
</dbReference>
<protein>
    <submittedName>
        <fullName evidence="5">MarR family transcriptional regulator</fullName>
    </submittedName>
</protein>
<evidence type="ECO:0000256" key="1">
    <source>
        <dbReference type="ARBA" id="ARBA00023015"/>
    </source>
</evidence>
<dbReference type="InterPro" id="IPR036388">
    <property type="entry name" value="WH-like_DNA-bd_sf"/>
</dbReference>
<dbReference type="PROSITE" id="PS01117">
    <property type="entry name" value="HTH_MARR_1"/>
    <property type="match status" value="1"/>
</dbReference>
<evidence type="ECO:0000256" key="3">
    <source>
        <dbReference type="ARBA" id="ARBA00023163"/>
    </source>
</evidence>
<organism evidence="5 6">
    <name type="scientific">Candidatus Galacturonatibacter soehngenii</name>
    <dbReference type="NCBI Taxonomy" id="2307010"/>
    <lineage>
        <taxon>Bacteria</taxon>
        <taxon>Bacillati</taxon>
        <taxon>Bacillota</taxon>
        <taxon>Clostridia</taxon>
        <taxon>Lachnospirales</taxon>
        <taxon>Lachnospiraceae</taxon>
        <taxon>Candidatus Galacturonatibacter</taxon>
    </lineage>
</organism>
<dbReference type="SMART" id="SM00347">
    <property type="entry name" value="HTH_MARR"/>
    <property type="match status" value="1"/>
</dbReference>
<keyword evidence="3" id="KW-0804">Transcription</keyword>
<dbReference type="Gene3D" id="1.10.10.10">
    <property type="entry name" value="Winged helix-like DNA-binding domain superfamily/Winged helix DNA-binding domain"/>
    <property type="match status" value="1"/>
</dbReference>
<evidence type="ECO:0000313" key="6">
    <source>
        <dbReference type="Proteomes" id="UP000461768"/>
    </source>
</evidence>
<gene>
    <name evidence="5" type="ORF">F7O84_04865</name>
</gene>
<dbReference type="EMBL" id="WAGX01000004">
    <property type="protein sequence ID" value="KAB1439722.1"/>
    <property type="molecule type" value="Genomic_DNA"/>
</dbReference>
<dbReference type="PANTHER" id="PTHR42756:SF1">
    <property type="entry name" value="TRANSCRIPTIONAL REPRESSOR OF EMRAB OPERON"/>
    <property type="match status" value="1"/>
</dbReference>
<dbReference type="InterPro" id="IPR023187">
    <property type="entry name" value="Tscrpt_reg_MarR-type_CS"/>
</dbReference>
<dbReference type="SUPFAM" id="SSF46785">
    <property type="entry name" value="Winged helix' DNA-binding domain"/>
    <property type="match status" value="1"/>
</dbReference>
<evidence type="ECO:0000259" key="4">
    <source>
        <dbReference type="PROSITE" id="PS50995"/>
    </source>
</evidence>
<dbReference type="AlphaFoldDB" id="A0A7V7QM54"/>
<dbReference type="InterPro" id="IPR000835">
    <property type="entry name" value="HTH_MarR-typ"/>
</dbReference>
<accession>A0A7V7QM54</accession>